<name>A0ABV7H896_9BURK</name>
<protein>
    <submittedName>
        <fullName evidence="1">Uncharacterized protein</fullName>
    </submittedName>
</protein>
<comment type="caution">
    <text evidence="1">The sequence shown here is derived from an EMBL/GenBank/DDBJ whole genome shotgun (WGS) entry which is preliminary data.</text>
</comment>
<sequence length="76" mass="8594">MQKTLYSIRFKANAEMVFPIQAKKLSDWFPDYRPEDPCGVYVEIEGGPPLLVQAVTENGRTWVLSPQMGQLVPVDP</sequence>
<dbReference type="EMBL" id="JBHRTI010000004">
    <property type="protein sequence ID" value="MFC3148340.1"/>
    <property type="molecule type" value="Genomic_DNA"/>
</dbReference>
<dbReference type="RefSeq" id="WP_377304172.1">
    <property type="nucleotide sequence ID" value="NZ_CP180191.1"/>
</dbReference>
<dbReference type="Proteomes" id="UP001595556">
    <property type="component" value="Unassembled WGS sequence"/>
</dbReference>
<evidence type="ECO:0000313" key="2">
    <source>
        <dbReference type="Proteomes" id="UP001595556"/>
    </source>
</evidence>
<keyword evidence="2" id="KW-1185">Reference proteome</keyword>
<reference evidence="2" key="1">
    <citation type="journal article" date="2019" name="Int. J. Syst. Evol. Microbiol.">
        <title>The Global Catalogue of Microorganisms (GCM) 10K type strain sequencing project: providing services to taxonomists for standard genome sequencing and annotation.</title>
        <authorList>
            <consortium name="The Broad Institute Genomics Platform"/>
            <consortium name="The Broad Institute Genome Sequencing Center for Infectious Disease"/>
            <person name="Wu L."/>
            <person name="Ma J."/>
        </authorList>
    </citation>
    <scope>NUCLEOTIDE SEQUENCE [LARGE SCALE GENOMIC DNA]</scope>
    <source>
        <strain evidence="2">KCTC 52168</strain>
    </source>
</reference>
<organism evidence="1 2">
    <name type="scientific">Piscinibacterium candidicorallinum</name>
    <dbReference type="NCBI Taxonomy" id="1793872"/>
    <lineage>
        <taxon>Bacteria</taxon>
        <taxon>Pseudomonadati</taxon>
        <taxon>Pseudomonadota</taxon>
        <taxon>Betaproteobacteria</taxon>
        <taxon>Burkholderiales</taxon>
        <taxon>Piscinibacterium</taxon>
    </lineage>
</organism>
<accession>A0ABV7H896</accession>
<gene>
    <name evidence="1" type="ORF">ACFOEN_11870</name>
</gene>
<evidence type="ECO:0000313" key="1">
    <source>
        <dbReference type="EMBL" id="MFC3148340.1"/>
    </source>
</evidence>
<proteinExistence type="predicted"/>